<accession>A0A1A6DTC8</accession>
<comment type="caution">
    <text evidence="1">The sequence shown here is derived from an EMBL/GenBank/DDBJ whole genome shotgun (WGS) entry which is preliminary data.</text>
</comment>
<dbReference type="EMBL" id="LZDH01000065">
    <property type="protein sequence ID" value="OBS30029.1"/>
    <property type="molecule type" value="Genomic_DNA"/>
</dbReference>
<keyword evidence="2" id="KW-1185">Reference proteome</keyword>
<gene>
    <name evidence="1" type="ORF">A9O67_09535</name>
</gene>
<sequence>MRNNRAMPEARHLIIAYAAPPAADAAAEPGTPPLPPLPRLPALQRWLARATPHAQHDGSPWSLTPPHEHALARALGWTVADGQLPWAAWHAGVVGVGCAWLWPCAWQAGIDQITIVPPHALDLRAEESAALRDAFAPYAASDGIELHGDDPLRWLARGALFDGWTGASLDRVAHRRADGWWRDAGRHPAARTLLRLLNEAQMLFHDHPVNAARAARGALPVNGLWIAGAGRWDGHGPTPAQAGVRLVDDLSAPATQGDGAGWAAAWARLDETLLAPWLAAADADGQPRWLTLCGERGWRSWRLDPGADPPPPPRRHWRDLWHRLRGQPRPATPPAVDWWSGL</sequence>
<organism evidence="1 2">
    <name type="scientific">Tepidimonas fonticaldi</name>
    <dbReference type="NCBI Taxonomy" id="1101373"/>
    <lineage>
        <taxon>Bacteria</taxon>
        <taxon>Pseudomonadati</taxon>
        <taxon>Pseudomonadota</taxon>
        <taxon>Betaproteobacteria</taxon>
        <taxon>Burkholderiales</taxon>
        <taxon>Tepidimonas</taxon>
    </lineage>
</organism>
<name>A0A1A6DTC8_9BURK</name>
<proteinExistence type="predicted"/>
<dbReference type="Proteomes" id="UP000091969">
    <property type="component" value="Unassembled WGS sequence"/>
</dbReference>
<dbReference type="AlphaFoldDB" id="A0A1A6DTC8"/>
<evidence type="ECO:0000313" key="1">
    <source>
        <dbReference type="EMBL" id="OBS30029.1"/>
    </source>
</evidence>
<evidence type="ECO:0000313" key="2">
    <source>
        <dbReference type="Proteomes" id="UP000091969"/>
    </source>
</evidence>
<protein>
    <recommendedName>
        <fullName evidence="3">Phosphoglycerate mutase</fullName>
    </recommendedName>
</protein>
<dbReference type="STRING" id="1101373.A9O67_09535"/>
<reference evidence="1 2" key="1">
    <citation type="submission" date="2016-06" db="EMBL/GenBank/DDBJ databases">
        <title>Genome sequence of Tepidimonas fonticaldi PL17.</title>
        <authorList>
            <person name="Pinnaka A.K."/>
        </authorList>
    </citation>
    <scope>NUCLEOTIDE SEQUENCE [LARGE SCALE GENOMIC DNA]</scope>
    <source>
        <strain evidence="1 2">PL17</strain>
    </source>
</reference>
<evidence type="ECO:0008006" key="3">
    <source>
        <dbReference type="Google" id="ProtNLM"/>
    </source>
</evidence>